<proteinExistence type="predicted"/>
<gene>
    <name evidence="4" type="ORF">UA45_08815</name>
</gene>
<dbReference type="InterPro" id="IPR001343">
    <property type="entry name" value="Hemolysn_Ca-bd"/>
</dbReference>
<sequence>MKKLNFHPNIIRSIPFIIRPGNKSLFSVKQEGKIRYKKSVTGTDEADDLTGSAVFSPAGNNTLHALKTGSLLVSGQGNDVLIGNDGNDELYSGGENDFLYGGKGNDILFGGTGDDIFHFDKNSGGKTDIMDFNQYAGDHDVILFTSDIFKDVNDVLSHGRNSGGNVVITHPDHVITVHDYTLDMLVKNQVLSVI</sequence>
<dbReference type="InterPro" id="IPR050557">
    <property type="entry name" value="RTX_toxin/Mannuronan_C5-epim"/>
</dbReference>
<dbReference type="InterPro" id="IPR011049">
    <property type="entry name" value="Serralysin-like_metalloprot_C"/>
</dbReference>
<keyword evidence="3" id="KW-0106">Calcium</keyword>
<evidence type="ECO:0000256" key="3">
    <source>
        <dbReference type="ARBA" id="ARBA00022837"/>
    </source>
</evidence>
<evidence type="ECO:0000256" key="2">
    <source>
        <dbReference type="ARBA" id="ARBA00022525"/>
    </source>
</evidence>
<evidence type="ECO:0000256" key="1">
    <source>
        <dbReference type="ARBA" id="ARBA00004613"/>
    </source>
</evidence>
<dbReference type="PRINTS" id="PR00313">
    <property type="entry name" value="CABNDNGRPT"/>
</dbReference>
<dbReference type="AlphaFoldDB" id="A0A0D8LA82"/>
<evidence type="ECO:0008006" key="6">
    <source>
        <dbReference type="Google" id="ProtNLM"/>
    </source>
</evidence>
<dbReference type="InterPro" id="IPR018511">
    <property type="entry name" value="Hemolysin-typ_Ca-bd_CS"/>
</dbReference>
<comment type="caution">
    <text evidence="4">The sequence shown here is derived from an EMBL/GenBank/DDBJ whole genome shotgun (WGS) entry which is preliminary data.</text>
</comment>
<dbReference type="Pfam" id="PF00353">
    <property type="entry name" value="HemolysinCabind"/>
    <property type="match status" value="1"/>
</dbReference>
<name>A0A0D8LA82_MORMO</name>
<reference evidence="4 5" key="1">
    <citation type="submission" date="2015-02" db="EMBL/GenBank/DDBJ databases">
        <title>Whole genome shotgun sequencing of cultured foodborne pathogen.</title>
        <authorList>
            <person name="Timme R."/>
            <person name="Allard M.W."/>
            <person name="Strain E."/>
            <person name="Evans P.S."/>
            <person name="Brown E."/>
        </authorList>
    </citation>
    <scope>NUCLEOTIDE SEQUENCE [LARGE SCALE GENOMIC DNA]</scope>
    <source>
        <strain evidence="4 5">GCSL-TSO-24</strain>
    </source>
</reference>
<dbReference type="GO" id="GO:0005509">
    <property type="term" value="F:calcium ion binding"/>
    <property type="evidence" value="ECO:0007669"/>
    <property type="project" value="InterPro"/>
</dbReference>
<accession>A0A0D8LA82</accession>
<evidence type="ECO:0000313" key="5">
    <source>
        <dbReference type="Proteomes" id="UP000032582"/>
    </source>
</evidence>
<dbReference type="PANTHER" id="PTHR38340">
    <property type="entry name" value="S-LAYER PROTEIN"/>
    <property type="match status" value="1"/>
</dbReference>
<dbReference type="SUPFAM" id="SSF51120">
    <property type="entry name" value="beta-Roll"/>
    <property type="match status" value="1"/>
</dbReference>
<dbReference type="EMBL" id="JZSH01000081">
    <property type="protein sequence ID" value="KJF78036.1"/>
    <property type="molecule type" value="Genomic_DNA"/>
</dbReference>
<dbReference type="Proteomes" id="UP000032582">
    <property type="component" value="Unassembled WGS sequence"/>
</dbReference>
<dbReference type="PROSITE" id="PS00330">
    <property type="entry name" value="HEMOLYSIN_CALCIUM"/>
    <property type="match status" value="1"/>
</dbReference>
<dbReference type="Gene3D" id="2.150.10.10">
    <property type="entry name" value="Serralysin-like metalloprotease, C-terminal"/>
    <property type="match status" value="1"/>
</dbReference>
<dbReference type="GO" id="GO:0005576">
    <property type="term" value="C:extracellular region"/>
    <property type="evidence" value="ECO:0007669"/>
    <property type="project" value="UniProtKB-SubCell"/>
</dbReference>
<evidence type="ECO:0000313" key="4">
    <source>
        <dbReference type="EMBL" id="KJF78036.1"/>
    </source>
</evidence>
<dbReference type="PATRIC" id="fig|582.24.peg.2748"/>
<keyword evidence="2" id="KW-0964">Secreted</keyword>
<protein>
    <recommendedName>
        <fullName evidence="6">Cyclolysin</fullName>
    </recommendedName>
</protein>
<comment type="subcellular location">
    <subcellularLocation>
        <location evidence="1">Secreted</location>
    </subcellularLocation>
</comment>
<organism evidence="4 5">
    <name type="scientific">Morganella morganii</name>
    <name type="common">Proteus morganii</name>
    <dbReference type="NCBI Taxonomy" id="582"/>
    <lineage>
        <taxon>Bacteria</taxon>
        <taxon>Pseudomonadati</taxon>
        <taxon>Pseudomonadota</taxon>
        <taxon>Gammaproteobacteria</taxon>
        <taxon>Enterobacterales</taxon>
        <taxon>Morganellaceae</taxon>
        <taxon>Morganella</taxon>
    </lineage>
</organism>
<dbReference type="PANTHER" id="PTHR38340:SF1">
    <property type="entry name" value="S-LAYER PROTEIN"/>
    <property type="match status" value="1"/>
</dbReference>